<sequence length="223" mass="24476">MQTKTKYILYLTLSIAGVVLLFGIRSMIVNGPAVAMTSAKAASTSHINSNRSKLTKLAKTRKSSTSHKTAVAMATPVDWHGPSEPNHPYPNVQNYPNLRIDVSVAKQRVYLKAGDKLLYTMLATTGKPGVNATPKGDFVIQPERGLHFYNASLNEGANYWVSFKDHGVYLFHSVPVDASDHYIASKAALLGKKSDSHGCVRLSISDAKWMYEHIPVNTPVHIQ</sequence>
<dbReference type="PANTHER" id="PTHR30582:SF2">
    <property type="entry name" value="L,D-TRANSPEPTIDASE YCIB-RELATED"/>
    <property type="match status" value="1"/>
</dbReference>
<evidence type="ECO:0000256" key="1">
    <source>
        <dbReference type="ARBA" id="ARBA00004752"/>
    </source>
</evidence>
<reference evidence="8 11" key="2">
    <citation type="submission" date="2018-10" db="EMBL/GenBank/DDBJ databases">
        <title>Genome seuquencing of Lactobacillus species.</title>
        <authorList>
            <person name="Baek C."/>
            <person name="Yi H."/>
        </authorList>
    </citation>
    <scope>NUCLEOTIDE SEQUENCE [LARGE SCALE GENOMIC DNA]</scope>
    <source>
        <strain evidence="8 11">DSM 10667</strain>
    </source>
</reference>
<dbReference type="CDD" id="cd16913">
    <property type="entry name" value="YkuD_like"/>
    <property type="match status" value="1"/>
</dbReference>
<dbReference type="Proteomes" id="UP000236162">
    <property type="component" value="Unassembled WGS sequence"/>
</dbReference>
<name>A0AAD0TQS4_9LACO</name>
<organism evidence="8 11">
    <name type="scientific">Lactiplantibacillus paraplantarum</name>
    <dbReference type="NCBI Taxonomy" id="60520"/>
    <lineage>
        <taxon>Bacteria</taxon>
        <taxon>Bacillati</taxon>
        <taxon>Bacillota</taxon>
        <taxon>Bacilli</taxon>
        <taxon>Lactobacillales</taxon>
        <taxon>Lactobacillaceae</taxon>
        <taxon>Lactiplantibacillus</taxon>
    </lineage>
</organism>
<dbReference type="PROSITE" id="PS52029">
    <property type="entry name" value="LD_TPASE"/>
    <property type="match status" value="1"/>
</dbReference>
<evidence type="ECO:0000313" key="9">
    <source>
        <dbReference type="EMBL" id="GBF03505.1"/>
    </source>
</evidence>
<evidence type="ECO:0000313" key="8">
    <source>
        <dbReference type="EMBL" id="AYJ39754.1"/>
    </source>
</evidence>
<dbReference type="GO" id="GO:0016740">
    <property type="term" value="F:transferase activity"/>
    <property type="evidence" value="ECO:0007669"/>
    <property type="project" value="UniProtKB-KW"/>
</dbReference>
<feature type="domain" description="L,D-TPase catalytic" evidence="7">
    <location>
        <begin position="98"/>
        <end position="223"/>
    </location>
</feature>
<comment type="pathway">
    <text evidence="1 6">Cell wall biogenesis; peptidoglycan biosynthesis.</text>
</comment>
<accession>A0AAD0TQS4</accession>
<dbReference type="GO" id="GO:0071972">
    <property type="term" value="F:peptidoglycan L,D-transpeptidase activity"/>
    <property type="evidence" value="ECO:0007669"/>
    <property type="project" value="TreeGrafter"/>
</dbReference>
<feature type="active site" description="Nucleophile" evidence="6">
    <location>
        <position position="199"/>
    </location>
</feature>
<evidence type="ECO:0000259" key="7">
    <source>
        <dbReference type="PROSITE" id="PS52029"/>
    </source>
</evidence>
<keyword evidence="5 6" id="KW-0961">Cell wall biogenesis/degradation</keyword>
<dbReference type="SUPFAM" id="SSF141523">
    <property type="entry name" value="L,D-transpeptidase catalytic domain-like"/>
    <property type="match status" value="1"/>
</dbReference>
<dbReference type="EMBL" id="BDOR01000033">
    <property type="protein sequence ID" value="GBF03505.1"/>
    <property type="molecule type" value="Genomic_DNA"/>
</dbReference>
<dbReference type="InterPro" id="IPR050979">
    <property type="entry name" value="LD-transpeptidase"/>
</dbReference>
<evidence type="ECO:0000256" key="3">
    <source>
        <dbReference type="ARBA" id="ARBA00022960"/>
    </source>
</evidence>
<evidence type="ECO:0000256" key="6">
    <source>
        <dbReference type="PROSITE-ProRule" id="PRU01373"/>
    </source>
</evidence>
<dbReference type="AlphaFoldDB" id="A0AAD0TQS4"/>
<dbReference type="PANTHER" id="PTHR30582">
    <property type="entry name" value="L,D-TRANSPEPTIDASE"/>
    <property type="match status" value="1"/>
</dbReference>
<proteinExistence type="predicted"/>
<reference evidence="9 10" key="1">
    <citation type="submission" date="2017-04" db="EMBL/GenBank/DDBJ databases">
        <title>In vitro and in silico characterization of Lactobacillus paraplantarum D2-1, a starter culture for soymilk fermentation.</title>
        <authorList>
            <person name="Endo A."/>
            <person name="Sasaki F."/>
            <person name="Maeno S."/>
            <person name="Kanesaki Y."/>
            <person name="Kubota E."/>
            <person name="Torres G.A."/>
            <person name="Tomita S."/>
            <person name="Nakagawa J."/>
        </authorList>
    </citation>
    <scope>NUCLEOTIDE SEQUENCE [LARGE SCALE GENOMIC DNA]</scope>
    <source>
        <strain evidence="9 10">D2-1</strain>
    </source>
</reference>
<dbReference type="GO" id="GO:0071555">
    <property type="term" value="P:cell wall organization"/>
    <property type="evidence" value="ECO:0007669"/>
    <property type="project" value="UniProtKB-UniRule"/>
</dbReference>
<feature type="active site" description="Proton donor/acceptor" evidence="6">
    <location>
        <position position="172"/>
    </location>
</feature>
<keyword evidence="3 6" id="KW-0133">Cell shape</keyword>
<dbReference type="Proteomes" id="UP000277896">
    <property type="component" value="Chromosome"/>
</dbReference>
<dbReference type="GO" id="GO:0008360">
    <property type="term" value="P:regulation of cell shape"/>
    <property type="evidence" value="ECO:0007669"/>
    <property type="project" value="UniProtKB-UniRule"/>
</dbReference>
<dbReference type="GO" id="GO:0005576">
    <property type="term" value="C:extracellular region"/>
    <property type="evidence" value="ECO:0007669"/>
    <property type="project" value="TreeGrafter"/>
</dbReference>
<evidence type="ECO:0000313" key="10">
    <source>
        <dbReference type="Proteomes" id="UP000236162"/>
    </source>
</evidence>
<dbReference type="GO" id="GO:0018104">
    <property type="term" value="P:peptidoglycan-protein cross-linking"/>
    <property type="evidence" value="ECO:0007669"/>
    <property type="project" value="TreeGrafter"/>
</dbReference>
<keyword evidence="4 6" id="KW-0573">Peptidoglycan synthesis</keyword>
<evidence type="ECO:0000313" key="11">
    <source>
        <dbReference type="Proteomes" id="UP000277896"/>
    </source>
</evidence>
<dbReference type="EMBL" id="CP032744">
    <property type="protein sequence ID" value="AYJ39754.1"/>
    <property type="molecule type" value="Genomic_DNA"/>
</dbReference>
<dbReference type="InterPro" id="IPR038063">
    <property type="entry name" value="Transpep_catalytic_dom"/>
</dbReference>
<evidence type="ECO:0000256" key="4">
    <source>
        <dbReference type="ARBA" id="ARBA00022984"/>
    </source>
</evidence>
<evidence type="ECO:0000256" key="2">
    <source>
        <dbReference type="ARBA" id="ARBA00022679"/>
    </source>
</evidence>
<evidence type="ECO:0000256" key="5">
    <source>
        <dbReference type="ARBA" id="ARBA00023316"/>
    </source>
</evidence>
<gene>
    <name evidence="8" type="ORF">LP667_13580</name>
    <name evidence="9" type="ORF">LPPLD21_03075</name>
</gene>
<dbReference type="Gene3D" id="2.40.440.10">
    <property type="entry name" value="L,D-transpeptidase catalytic domain-like"/>
    <property type="match status" value="1"/>
</dbReference>
<keyword evidence="2" id="KW-0808">Transferase</keyword>
<dbReference type="RefSeq" id="WP_021731134.1">
    <property type="nucleotide sequence ID" value="NZ_AVAI01000097.1"/>
</dbReference>
<dbReference type="InterPro" id="IPR005490">
    <property type="entry name" value="LD_TPept_cat_dom"/>
</dbReference>
<keyword evidence="10" id="KW-1185">Reference proteome</keyword>
<dbReference type="Pfam" id="PF03734">
    <property type="entry name" value="YkuD"/>
    <property type="match status" value="1"/>
</dbReference>
<protein>
    <submittedName>
        <fullName evidence="9">Cell surface protein</fullName>
    </submittedName>
    <submittedName>
        <fullName evidence="8">L,D-transpeptidase</fullName>
    </submittedName>
</protein>